<dbReference type="KEGG" id="ehx:EMIHUDRAFT_458691"/>
<evidence type="ECO:0008006" key="4">
    <source>
        <dbReference type="Google" id="ProtNLM"/>
    </source>
</evidence>
<feature type="compositionally biased region" description="Basic residues" evidence="1">
    <location>
        <begin position="18"/>
        <end position="30"/>
    </location>
</feature>
<protein>
    <recommendedName>
        <fullName evidence="4">RRM domain-containing protein</fullName>
    </recommendedName>
</protein>
<dbReference type="PaxDb" id="2903-EOD19719"/>
<evidence type="ECO:0000313" key="3">
    <source>
        <dbReference type="Proteomes" id="UP000013827"/>
    </source>
</evidence>
<sequence>MSEPPPVEDPADEGGGEHKKKRKKHKKHRSKEGDGADAEGEPANGNSAAEAAKASRSYSPSPVRKKKPAAPADNKPARFWDGFQWVDVEKNEADSAPLMGQATRKDRRLYVGNLPIGAGLADKQLSEFCSVS</sequence>
<dbReference type="GeneID" id="17265263"/>
<dbReference type="AlphaFoldDB" id="A0A0D3J884"/>
<keyword evidence="3" id="KW-1185">Reference proteome</keyword>
<dbReference type="EnsemblProtists" id="EOD19719">
    <property type="protein sequence ID" value="EOD19719"/>
    <property type="gene ID" value="EMIHUDRAFT_458691"/>
</dbReference>
<feature type="region of interest" description="Disordered" evidence="1">
    <location>
        <begin position="1"/>
        <end position="77"/>
    </location>
</feature>
<evidence type="ECO:0000256" key="1">
    <source>
        <dbReference type="SAM" id="MobiDB-lite"/>
    </source>
</evidence>
<dbReference type="HOGENOM" id="CLU_1921045_0_0_1"/>
<dbReference type="RefSeq" id="XP_005772148.1">
    <property type="nucleotide sequence ID" value="XM_005772091.1"/>
</dbReference>
<reference evidence="2" key="2">
    <citation type="submission" date="2024-10" db="UniProtKB">
        <authorList>
            <consortium name="EnsemblProtists"/>
        </authorList>
    </citation>
    <scope>IDENTIFICATION</scope>
</reference>
<name>A0A0D3J884_EMIH1</name>
<dbReference type="Proteomes" id="UP000013827">
    <property type="component" value="Unassembled WGS sequence"/>
</dbReference>
<reference evidence="3" key="1">
    <citation type="journal article" date="2013" name="Nature">
        <title>Pan genome of the phytoplankton Emiliania underpins its global distribution.</title>
        <authorList>
            <person name="Read B.A."/>
            <person name="Kegel J."/>
            <person name="Klute M.J."/>
            <person name="Kuo A."/>
            <person name="Lefebvre S.C."/>
            <person name="Maumus F."/>
            <person name="Mayer C."/>
            <person name="Miller J."/>
            <person name="Monier A."/>
            <person name="Salamov A."/>
            <person name="Young J."/>
            <person name="Aguilar M."/>
            <person name="Claverie J.M."/>
            <person name="Frickenhaus S."/>
            <person name="Gonzalez K."/>
            <person name="Herman E.K."/>
            <person name="Lin Y.C."/>
            <person name="Napier J."/>
            <person name="Ogata H."/>
            <person name="Sarno A.F."/>
            <person name="Shmutz J."/>
            <person name="Schroeder D."/>
            <person name="de Vargas C."/>
            <person name="Verret F."/>
            <person name="von Dassow P."/>
            <person name="Valentin K."/>
            <person name="Van de Peer Y."/>
            <person name="Wheeler G."/>
            <person name="Dacks J.B."/>
            <person name="Delwiche C.F."/>
            <person name="Dyhrman S.T."/>
            <person name="Glockner G."/>
            <person name="John U."/>
            <person name="Richards T."/>
            <person name="Worden A.Z."/>
            <person name="Zhang X."/>
            <person name="Grigoriev I.V."/>
            <person name="Allen A.E."/>
            <person name="Bidle K."/>
            <person name="Borodovsky M."/>
            <person name="Bowler C."/>
            <person name="Brownlee C."/>
            <person name="Cock J.M."/>
            <person name="Elias M."/>
            <person name="Gladyshev V.N."/>
            <person name="Groth M."/>
            <person name="Guda C."/>
            <person name="Hadaegh A."/>
            <person name="Iglesias-Rodriguez M.D."/>
            <person name="Jenkins J."/>
            <person name="Jones B.M."/>
            <person name="Lawson T."/>
            <person name="Leese F."/>
            <person name="Lindquist E."/>
            <person name="Lobanov A."/>
            <person name="Lomsadze A."/>
            <person name="Malik S.B."/>
            <person name="Marsh M.E."/>
            <person name="Mackinder L."/>
            <person name="Mock T."/>
            <person name="Mueller-Roeber B."/>
            <person name="Pagarete A."/>
            <person name="Parker M."/>
            <person name="Probert I."/>
            <person name="Quesneville H."/>
            <person name="Raines C."/>
            <person name="Rensing S.A."/>
            <person name="Riano-Pachon D.M."/>
            <person name="Richier S."/>
            <person name="Rokitta S."/>
            <person name="Shiraiwa Y."/>
            <person name="Soanes D.M."/>
            <person name="van der Giezen M."/>
            <person name="Wahlund T.M."/>
            <person name="Williams B."/>
            <person name="Wilson W."/>
            <person name="Wolfe G."/>
            <person name="Wurch L.L."/>
        </authorList>
    </citation>
    <scope>NUCLEOTIDE SEQUENCE</scope>
</reference>
<accession>A0A0D3J884</accession>
<proteinExistence type="predicted"/>
<evidence type="ECO:0000313" key="2">
    <source>
        <dbReference type="EnsemblProtists" id="EOD19719"/>
    </source>
</evidence>
<feature type="compositionally biased region" description="Low complexity" evidence="1">
    <location>
        <begin position="41"/>
        <end position="55"/>
    </location>
</feature>
<organism evidence="2 3">
    <name type="scientific">Emiliania huxleyi (strain CCMP1516)</name>
    <dbReference type="NCBI Taxonomy" id="280463"/>
    <lineage>
        <taxon>Eukaryota</taxon>
        <taxon>Haptista</taxon>
        <taxon>Haptophyta</taxon>
        <taxon>Prymnesiophyceae</taxon>
        <taxon>Isochrysidales</taxon>
        <taxon>Noelaerhabdaceae</taxon>
        <taxon>Emiliania</taxon>
    </lineage>
</organism>